<dbReference type="PROSITE" id="PS50966">
    <property type="entry name" value="ZF_SWIM"/>
    <property type="match status" value="1"/>
</dbReference>
<reference evidence="4 5" key="1">
    <citation type="submission" date="2014-04" db="EMBL/GenBank/DDBJ databases">
        <authorList>
            <consortium name="DOE Joint Genome Institute"/>
            <person name="Kuo A."/>
            <person name="Kohler A."/>
            <person name="Nagy L.G."/>
            <person name="Floudas D."/>
            <person name="Copeland A."/>
            <person name="Barry K.W."/>
            <person name="Cichocki N."/>
            <person name="Veneault-Fourrey C."/>
            <person name="LaButti K."/>
            <person name="Lindquist E.A."/>
            <person name="Lipzen A."/>
            <person name="Lundell T."/>
            <person name="Morin E."/>
            <person name="Murat C."/>
            <person name="Sun H."/>
            <person name="Tunlid A."/>
            <person name="Henrissat B."/>
            <person name="Grigoriev I.V."/>
            <person name="Hibbett D.S."/>
            <person name="Martin F."/>
            <person name="Nordberg H.P."/>
            <person name="Cantor M.N."/>
            <person name="Hua S.X."/>
        </authorList>
    </citation>
    <scope>NUCLEOTIDE SEQUENCE [LARGE SCALE GENOMIC DNA]</scope>
    <source>
        <strain evidence="4 5">LaAM-08-1</strain>
    </source>
</reference>
<feature type="compositionally biased region" description="Polar residues" evidence="2">
    <location>
        <begin position="310"/>
        <end position="323"/>
    </location>
</feature>
<feature type="compositionally biased region" description="Basic and acidic residues" evidence="2">
    <location>
        <begin position="176"/>
        <end position="193"/>
    </location>
</feature>
<proteinExistence type="predicted"/>
<feature type="domain" description="SWIM-type" evidence="3">
    <location>
        <begin position="508"/>
        <end position="547"/>
    </location>
</feature>
<keyword evidence="1" id="KW-0479">Metal-binding</keyword>
<evidence type="ECO:0000313" key="4">
    <source>
        <dbReference type="EMBL" id="KIK05393.1"/>
    </source>
</evidence>
<evidence type="ECO:0000256" key="1">
    <source>
        <dbReference type="PROSITE-ProRule" id="PRU00325"/>
    </source>
</evidence>
<sequence>MSQQYWRRDDLQLPSAEKLLADFGDDVDVFNPQEVPNGVEILCWGMKKIAEPLKGHCVEVGLDATYNTNSRHLELYSVMAEHDNAGFPLSYCLLSTATAIDLGKRTKALMSWTRCLKDKYGVNPKFVHVDKDMAEIAMAKVVWDAKISLCWWHLQRAVRTRLANGKLSTTPYNVARKADPNEFEGGAHADADSSKQASATTTTAASSSTTTLPHIISESAAKPTGSLAPTPRVTFILPQSTNPTPTAASKPALTNSMNTLRIRVPAQKISRVQPAMSTAPGKENRIDLSALVKTNSGTKKKLTIRLLPPQKQSPIESITSNESEAADKRAQSDEESEEEELAKRRTFCPMIHRDTIINMMEKHYCAHPLIPGYAPPSPEGIRHWAVRQMYNYCFKNELPEVWAYLWENWYRKGRWELWARSTHPMIPILKTTMILESHWRCIKHDFLHHFHMPRCDLLVWILVVKLAPTCYRKLNRLLTETGRYRELPSWRKGFKREWRKLEKTPITMPINDAYRPDAKKMVCTCPYLATSRFLICKHLVQSVHPVPPVFFLEAKRHRNAPFWRHLGLKPIDDSNIVEAEGGLQTERRDEEAAAAASPGEDIPSDDDDDDDLLDMGSKTAQTFEESMKEKIDILREFLGGLEYQIQFRDGRMLQALERDGAALFRMAKACLSKERRMQSTRGEIPSTWEQSTSSAMFYRSRPARSDSNTHMHARS</sequence>
<dbReference type="Proteomes" id="UP000054477">
    <property type="component" value="Unassembled WGS sequence"/>
</dbReference>
<dbReference type="EMBL" id="KN838560">
    <property type="protein sequence ID" value="KIK05393.1"/>
    <property type="molecule type" value="Genomic_DNA"/>
</dbReference>
<accession>A0A0C9YBB4</accession>
<dbReference type="STRING" id="1095629.A0A0C9YBB4"/>
<feature type="region of interest" description="Disordered" evidence="2">
    <location>
        <begin position="582"/>
        <end position="615"/>
    </location>
</feature>
<feature type="compositionally biased region" description="Low complexity" evidence="2">
    <location>
        <begin position="194"/>
        <end position="211"/>
    </location>
</feature>
<dbReference type="InterPro" id="IPR018289">
    <property type="entry name" value="MULE_transposase_dom"/>
</dbReference>
<gene>
    <name evidence="4" type="ORF">K443DRAFT_3879</name>
</gene>
<keyword evidence="1" id="KW-0862">Zinc</keyword>
<name>A0A0C9YBB4_9AGAR</name>
<dbReference type="OrthoDB" id="3262412at2759"/>
<dbReference type="Pfam" id="PF10551">
    <property type="entry name" value="MULE"/>
    <property type="match status" value="1"/>
</dbReference>
<keyword evidence="5" id="KW-1185">Reference proteome</keyword>
<keyword evidence="1" id="KW-0863">Zinc-finger</keyword>
<feature type="compositionally biased region" description="Polar residues" evidence="2">
    <location>
        <begin position="237"/>
        <end position="251"/>
    </location>
</feature>
<reference evidence="5" key="2">
    <citation type="submission" date="2015-01" db="EMBL/GenBank/DDBJ databases">
        <title>Evolutionary Origins and Diversification of the Mycorrhizal Mutualists.</title>
        <authorList>
            <consortium name="DOE Joint Genome Institute"/>
            <consortium name="Mycorrhizal Genomics Consortium"/>
            <person name="Kohler A."/>
            <person name="Kuo A."/>
            <person name="Nagy L.G."/>
            <person name="Floudas D."/>
            <person name="Copeland A."/>
            <person name="Barry K.W."/>
            <person name="Cichocki N."/>
            <person name="Veneault-Fourrey C."/>
            <person name="LaButti K."/>
            <person name="Lindquist E.A."/>
            <person name="Lipzen A."/>
            <person name="Lundell T."/>
            <person name="Morin E."/>
            <person name="Murat C."/>
            <person name="Riley R."/>
            <person name="Ohm R."/>
            <person name="Sun H."/>
            <person name="Tunlid A."/>
            <person name="Henrissat B."/>
            <person name="Grigoriev I.V."/>
            <person name="Hibbett D.S."/>
            <person name="Martin F."/>
        </authorList>
    </citation>
    <scope>NUCLEOTIDE SEQUENCE [LARGE SCALE GENOMIC DNA]</scope>
    <source>
        <strain evidence="5">LaAM-08-1</strain>
    </source>
</reference>
<feature type="region of interest" description="Disordered" evidence="2">
    <location>
        <begin position="676"/>
        <end position="715"/>
    </location>
</feature>
<evidence type="ECO:0000259" key="3">
    <source>
        <dbReference type="PROSITE" id="PS50966"/>
    </source>
</evidence>
<dbReference type="GO" id="GO:0008270">
    <property type="term" value="F:zinc ion binding"/>
    <property type="evidence" value="ECO:0007669"/>
    <property type="project" value="UniProtKB-KW"/>
</dbReference>
<dbReference type="InterPro" id="IPR007527">
    <property type="entry name" value="Znf_SWIM"/>
</dbReference>
<feature type="region of interest" description="Disordered" evidence="2">
    <location>
        <begin position="176"/>
        <end position="251"/>
    </location>
</feature>
<organism evidence="4 5">
    <name type="scientific">Laccaria amethystina LaAM-08-1</name>
    <dbReference type="NCBI Taxonomy" id="1095629"/>
    <lineage>
        <taxon>Eukaryota</taxon>
        <taxon>Fungi</taxon>
        <taxon>Dikarya</taxon>
        <taxon>Basidiomycota</taxon>
        <taxon>Agaricomycotina</taxon>
        <taxon>Agaricomycetes</taxon>
        <taxon>Agaricomycetidae</taxon>
        <taxon>Agaricales</taxon>
        <taxon>Agaricineae</taxon>
        <taxon>Hydnangiaceae</taxon>
        <taxon>Laccaria</taxon>
    </lineage>
</organism>
<evidence type="ECO:0000313" key="5">
    <source>
        <dbReference type="Proteomes" id="UP000054477"/>
    </source>
</evidence>
<protein>
    <recommendedName>
        <fullName evidence="3">SWIM-type domain-containing protein</fullName>
    </recommendedName>
</protein>
<evidence type="ECO:0000256" key="2">
    <source>
        <dbReference type="SAM" id="MobiDB-lite"/>
    </source>
</evidence>
<feature type="region of interest" description="Disordered" evidence="2">
    <location>
        <begin position="305"/>
        <end position="342"/>
    </location>
</feature>
<dbReference type="HOGENOM" id="CLU_016704_1_0_1"/>
<dbReference type="AlphaFoldDB" id="A0A0C9YBB4"/>
<feature type="compositionally biased region" description="Acidic residues" evidence="2">
    <location>
        <begin position="602"/>
        <end position="613"/>
    </location>
</feature>